<dbReference type="AlphaFoldDB" id="A0A381IAU1"/>
<reference evidence="2" key="1">
    <citation type="submission" date="2018-06" db="EMBL/GenBank/DDBJ databases">
        <authorList>
            <consortium name="Pathogen Informatics"/>
            <person name="Doyle S."/>
        </authorList>
    </citation>
    <scope>NUCLEOTIDE SEQUENCE</scope>
    <source>
        <strain evidence="2">NCTC13307</strain>
    </source>
</reference>
<evidence type="ECO:0000313" key="2">
    <source>
        <dbReference type="EMBL" id="SUY23852.1"/>
    </source>
</evidence>
<feature type="transmembrane region" description="Helical" evidence="1">
    <location>
        <begin position="55"/>
        <end position="73"/>
    </location>
</feature>
<dbReference type="PANTHER" id="PTHR46795">
    <property type="entry name" value="ABC TRANSPORTER PERMEASE-RELATED-RELATED"/>
    <property type="match status" value="1"/>
</dbReference>
<keyword evidence="1" id="KW-0812">Transmembrane</keyword>
<name>A0A381IAU1_CLODI</name>
<keyword evidence="1" id="KW-1133">Transmembrane helix</keyword>
<protein>
    <submittedName>
        <fullName evidence="2">ABC transporter permease</fullName>
    </submittedName>
</protein>
<feature type="transmembrane region" description="Helical" evidence="1">
    <location>
        <begin position="15"/>
        <end position="35"/>
    </location>
</feature>
<gene>
    <name evidence="2" type="ORF">NCTC13307_01941</name>
</gene>
<dbReference type="EMBL" id="UFWD01000001">
    <property type="protein sequence ID" value="SUY23852.1"/>
    <property type="molecule type" value="Genomic_DNA"/>
</dbReference>
<organism evidence="2">
    <name type="scientific">Clostridioides difficile</name>
    <name type="common">Peptoclostridium difficile</name>
    <dbReference type="NCBI Taxonomy" id="1496"/>
    <lineage>
        <taxon>Bacteria</taxon>
        <taxon>Bacillati</taxon>
        <taxon>Bacillota</taxon>
        <taxon>Clostridia</taxon>
        <taxon>Peptostreptococcales</taxon>
        <taxon>Peptostreptococcaceae</taxon>
        <taxon>Clostridioides</taxon>
    </lineage>
</organism>
<dbReference type="InterPro" id="IPR052536">
    <property type="entry name" value="ABC-4_Integral_Memb_Prot"/>
</dbReference>
<sequence length="92" mass="10934">MTLFRIAMQNVKNSFFNYLMYFISIVFSVFVFFSFKSIEYNEALSSLGEKTRMSINTSSIVIVVFVFLFIYYSNSFFFNRRRREVGTYSLLG</sequence>
<accession>A0A381IAU1</accession>
<evidence type="ECO:0000256" key="1">
    <source>
        <dbReference type="SAM" id="Phobius"/>
    </source>
</evidence>
<proteinExistence type="predicted"/>
<dbReference type="PANTHER" id="PTHR46795:SF3">
    <property type="entry name" value="ABC TRANSPORTER PERMEASE"/>
    <property type="match status" value="1"/>
</dbReference>
<keyword evidence="1" id="KW-0472">Membrane</keyword>